<keyword evidence="7" id="KW-1185">Reference proteome</keyword>
<dbReference type="PANTHER" id="PTHR33991:SF1">
    <property type="entry name" value="DNA REPAIR PROTEIN RECO"/>
    <property type="match status" value="1"/>
</dbReference>
<dbReference type="InterPro" id="IPR012340">
    <property type="entry name" value="NA-bd_OB-fold"/>
</dbReference>
<keyword evidence="2 4" id="KW-0233">DNA recombination</keyword>
<dbReference type="Pfam" id="PF02565">
    <property type="entry name" value="RecO_C"/>
    <property type="match status" value="1"/>
</dbReference>
<dbReference type="Proteomes" id="UP000266183">
    <property type="component" value="Chromosome"/>
</dbReference>
<dbReference type="GO" id="GO:0006310">
    <property type="term" value="P:DNA recombination"/>
    <property type="evidence" value="ECO:0007669"/>
    <property type="project" value="UniProtKB-UniRule"/>
</dbReference>
<dbReference type="SUPFAM" id="SSF50249">
    <property type="entry name" value="Nucleic acid-binding proteins"/>
    <property type="match status" value="1"/>
</dbReference>
<name>A0A385SI11_9BACT</name>
<dbReference type="KEGG" id="chk:D4L85_09785"/>
<dbReference type="EMBL" id="CP032382">
    <property type="protein sequence ID" value="AYB30849.1"/>
    <property type="molecule type" value="Genomic_DNA"/>
</dbReference>
<sequence>MLHKTRGIVFRFTKYGETSIIVNIFTELFGLQSYIVNGVRSKSSKNKIALYQPLTLLDMVVYHRENANINRIKEVKCFYPYQTIPVDIKKSALAIFINEVLNKTVKDESHAQDLCAFLMESLQALDRMTEKAENFHLMFLLKLSRLLGFGAYNLIEVLGPRASDEETERLLDQLIHADYNTFIPLTNTQRRAILELLLKFYADHIDTFGEMRSVQVLRDVMG</sequence>
<evidence type="ECO:0000313" key="7">
    <source>
        <dbReference type="Proteomes" id="UP000266183"/>
    </source>
</evidence>
<dbReference type="OrthoDB" id="9789152at2"/>
<protein>
    <recommendedName>
        <fullName evidence="4">DNA repair protein RecO</fullName>
    </recommendedName>
    <alternativeName>
        <fullName evidence="4">Recombination protein O</fullName>
    </alternativeName>
</protein>
<dbReference type="InterPro" id="IPR022572">
    <property type="entry name" value="DNA_rep/recomb_RecO_N"/>
</dbReference>
<keyword evidence="3 4" id="KW-0234">DNA repair</keyword>
<dbReference type="RefSeq" id="WP_119754146.1">
    <property type="nucleotide sequence ID" value="NZ_CP032382.1"/>
</dbReference>
<evidence type="ECO:0000256" key="2">
    <source>
        <dbReference type="ARBA" id="ARBA00023172"/>
    </source>
</evidence>
<proteinExistence type="inferred from homology"/>
<accession>A0A385SI11</accession>
<keyword evidence="1 4" id="KW-0227">DNA damage</keyword>
<dbReference type="InterPro" id="IPR003717">
    <property type="entry name" value="RecO"/>
</dbReference>
<gene>
    <name evidence="4 6" type="primary">recO</name>
    <name evidence="6" type="ORF">D4L85_09785</name>
</gene>
<dbReference type="Gene3D" id="2.40.50.140">
    <property type="entry name" value="Nucleic acid-binding proteins"/>
    <property type="match status" value="1"/>
</dbReference>
<comment type="similarity">
    <text evidence="4">Belongs to the RecO family.</text>
</comment>
<comment type="function">
    <text evidence="4">Involved in DNA repair and RecF pathway recombination.</text>
</comment>
<organism evidence="6 7">
    <name type="scientific">Chryseolinea soli</name>
    <dbReference type="NCBI Taxonomy" id="2321403"/>
    <lineage>
        <taxon>Bacteria</taxon>
        <taxon>Pseudomonadati</taxon>
        <taxon>Bacteroidota</taxon>
        <taxon>Cytophagia</taxon>
        <taxon>Cytophagales</taxon>
        <taxon>Fulvivirgaceae</taxon>
        <taxon>Chryseolinea</taxon>
    </lineage>
</organism>
<dbReference type="HAMAP" id="MF_00201">
    <property type="entry name" value="RecO"/>
    <property type="match status" value="1"/>
</dbReference>
<dbReference type="GO" id="GO:0006302">
    <property type="term" value="P:double-strand break repair"/>
    <property type="evidence" value="ECO:0007669"/>
    <property type="project" value="TreeGrafter"/>
</dbReference>
<feature type="domain" description="DNA replication/recombination mediator RecO N-terminal" evidence="5">
    <location>
        <begin position="1"/>
        <end position="79"/>
    </location>
</feature>
<dbReference type="PANTHER" id="PTHR33991">
    <property type="entry name" value="DNA REPAIR PROTEIN RECO"/>
    <property type="match status" value="1"/>
</dbReference>
<dbReference type="Pfam" id="PF11967">
    <property type="entry name" value="RecO_N"/>
    <property type="match status" value="1"/>
</dbReference>
<evidence type="ECO:0000256" key="4">
    <source>
        <dbReference type="HAMAP-Rule" id="MF_00201"/>
    </source>
</evidence>
<reference evidence="7" key="1">
    <citation type="submission" date="2018-09" db="EMBL/GenBank/DDBJ databases">
        <title>Chryseolinea sp. KIS68-18 isolated from soil.</title>
        <authorList>
            <person name="Weon H.-Y."/>
            <person name="Kwon S.-W."/>
            <person name="Lee S.A."/>
        </authorList>
    </citation>
    <scope>NUCLEOTIDE SEQUENCE [LARGE SCALE GENOMIC DNA]</scope>
    <source>
        <strain evidence="7">KIS68-18</strain>
    </source>
</reference>
<evidence type="ECO:0000256" key="3">
    <source>
        <dbReference type="ARBA" id="ARBA00023204"/>
    </source>
</evidence>
<evidence type="ECO:0000256" key="1">
    <source>
        <dbReference type="ARBA" id="ARBA00022763"/>
    </source>
</evidence>
<dbReference type="NCBIfam" id="TIGR00613">
    <property type="entry name" value="reco"/>
    <property type="match status" value="1"/>
</dbReference>
<dbReference type="AlphaFoldDB" id="A0A385SI11"/>
<evidence type="ECO:0000313" key="6">
    <source>
        <dbReference type="EMBL" id="AYB30849.1"/>
    </source>
</evidence>
<dbReference type="GO" id="GO:0043590">
    <property type="term" value="C:bacterial nucleoid"/>
    <property type="evidence" value="ECO:0007669"/>
    <property type="project" value="TreeGrafter"/>
</dbReference>
<evidence type="ECO:0000259" key="5">
    <source>
        <dbReference type="Pfam" id="PF11967"/>
    </source>
</evidence>